<reference evidence="10" key="1">
    <citation type="submission" date="2016-12" db="EMBL/GenBank/DDBJ databases">
        <title>Trypanosoma brucei Minichromosomal Variant Surface Glycoprotein (VSG) Repertoire.</title>
        <authorList>
            <person name="Cross G.A."/>
            <person name="Mugnier M.R."/>
        </authorList>
    </citation>
    <scope>NUCLEOTIDE SEQUENCE</scope>
    <source>
        <strain evidence="10">Tb927.100.3</strain>
    </source>
</reference>
<comment type="subcellular location">
    <subcellularLocation>
        <location evidence="2">Cell membrane</location>
        <topology evidence="2">Lipid-anchor</topology>
        <topology evidence="2">GPI-anchor</topology>
    </subcellularLocation>
</comment>
<dbReference type="Pfam" id="PF10659">
    <property type="entry name" value="Trypan_glycop_C"/>
    <property type="match status" value="1"/>
</dbReference>
<evidence type="ECO:0000256" key="8">
    <source>
        <dbReference type="SAM" id="MobiDB-lite"/>
    </source>
</evidence>
<organism evidence="10">
    <name type="scientific">Trypanosoma brucei</name>
    <dbReference type="NCBI Taxonomy" id="5691"/>
    <lineage>
        <taxon>Eukaryota</taxon>
        <taxon>Discoba</taxon>
        <taxon>Euglenozoa</taxon>
        <taxon>Kinetoplastea</taxon>
        <taxon>Metakinetoplastina</taxon>
        <taxon>Trypanosomatida</taxon>
        <taxon>Trypanosomatidae</taxon>
        <taxon>Trypanosoma</taxon>
    </lineage>
</organism>
<accession>A0A1V0G081</accession>
<evidence type="ECO:0000256" key="3">
    <source>
        <dbReference type="ARBA" id="ARBA00022475"/>
    </source>
</evidence>
<dbReference type="InterPro" id="IPR019609">
    <property type="entry name" value="Variant_surf_glycoprt_trypan_C"/>
</dbReference>
<keyword evidence="3" id="KW-1003">Cell membrane</keyword>
<dbReference type="SUPFAM" id="SSF58087">
    <property type="entry name" value="Variant surface glycoprotein (N-terminal domain)"/>
    <property type="match status" value="1"/>
</dbReference>
<feature type="compositionally biased region" description="Polar residues" evidence="8">
    <location>
        <begin position="97"/>
        <end position="111"/>
    </location>
</feature>
<dbReference type="AlphaFoldDB" id="A0A1V0G081"/>
<dbReference type="VEuPathDB" id="TriTrypDB:Tb427_000280200"/>
<evidence type="ECO:0000313" key="10">
    <source>
        <dbReference type="EMBL" id="ARB51389.1"/>
    </source>
</evidence>
<evidence type="ECO:0000256" key="1">
    <source>
        <dbReference type="ARBA" id="ARBA00002523"/>
    </source>
</evidence>
<dbReference type="EMBL" id="KY404781">
    <property type="protein sequence ID" value="ARB51389.1"/>
    <property type="molecule type" value="Genomic_DNA"/>
</dbReference>
<name>A0A1V0G081_9TRYP</name>
<evidence type="ECO:0000256" key="7">
    <source>
        <dbReference type="ARBA" id="ARBA00023288"/>
    </source>
</evidence>
<evidence type="ECO:0000256" key="4">
    <source>
        <dbReference type="ARBA" id="ARBA00022622"/>
    </source>
</evidence>
<dbReference type="VEuPathDB" id="TriTrypDB:Tb1125.5.4810"/>
<feature type="region of interest" description="Disordered" evidence="8">
    <location>
        <begin position="97"/>
        <end position="118"/>
    </location>
</feature>
<keyword evidence="5" id="KW-0472">Membrane</keyword>
<keyword evidence="7" id="KW-0449">Lipoprotein</keyword>
<keyword evidence="4" id="KW-0336">GPI-anchor</keyword>
<proteinExistence type="predicted"/>
<evidence type="ECO:0000256" key="6">
    <source>
        <dbReference type="ARBA" id="ARBA00023180"/>
    </source>
</evidence>
<feature type="domain" description="Trypanosome variant surface glycoprotein C-terminal" evidence="9">
    <location>
        <begin position="209"/>
        <end position="301"/>
    </location>
</feature>
<dbReference type="GO" id="GO:0098552">
    <property type="term" value="C:side of membrane"/>
    <property type="evidence" value="ECO:0007669"/>
    <property type="project" value="UniProtKB-KW"/>
</dbReference>
<dbReference type="VEuPathDB" id="TriTrypDB:Tb10.v4.0132"/>
<evidence type="ECO:0000256" key="2">
    <source>
        <dbReference type="ARBA" id="ARBA00004609"/>
    </source>
</evidence>
<evidence type="ECO:0000256" key="5">
    <source>
        <dbReference type="ARBA" id="ARBA00023136"/>
    </source>
</evidence>
<dbReference type="GO" id="GO:0005886">
    <property type="term" value="C:plasma membrane"/>
    <property type="evidence" value="ECO:0007669"/>
    <property type="project" value="UniProtKB-SubCell"/>
</dbReference>
<protein>
    <submittedName>
        <fullName evidence="10">Variant surface glycoprotein</fullName>
    </submittedName>
</protein>
<evidence type="ECO:0000259" key="9">
    <source>
        <dbReference type="Pfam" id="PF10659"/>
    </source>
</evidence>
<keyword evidence="6" id="KW-0325">Glycoprotein</keyword>
<feature type="compositionally biased region" description="Basic and acidic residues" evidence="8">
    <location>
        <begin position="223"/>
        <end position="244"/>
    </location>
</feature>
<feature type="region of interest" description="Disordered" evidence="8">
    <location>
        <begin position="214"/>
        <end position="246"/>
    </location>
</feature>
<comment type="function">
    <text evidence="1">VSG forms a coat on the surface of the parasite. The trypanosome evades the immune response of the host by expressing a series of antigenically distinct VSGs from an estimated 1000 VSG genes.</text>
</comment>
<sequence length="302" mass="32548">MEMKVSALEKGAVSTHSNIATNDNGRCYGSDAAGVLTSETNVLTAYITTVPGGKHTATKQQHRTMIGNTGTCPADDKNSSETNPTLKHTLHVICQASNFQSSTQPRTTSEEGPTLASDGDMQNIARFLLFLPAEIAAIPMEEQAAKIQEKIKSVYGDKNGEFKKNYLQPLQEKQLTFKLGSNQESKSINAIVQGSDAEIVLSYFLGQQYDQNQRKGANTTLPTKEEKTDTGDKTEEKKDGDKTAKPVCSSIQNQTACEAVKGDPPTGKKSVCGWIEGKCQDSSILVTKKFALGAAAFVALLF</sequence>